<proteinExistence type="predicted"/>
<dbReference type="EMBL" id="JH598152">
    <property type="status" value="NOT_ANNOTATED_CDS"/>
    <property type="molecule type" value="Genomic_DNA"/>
</dbReference>
<dbReference type="Proteomes" id="UP000011713">
    <property type="component" value="Unassembled WGS sequence"/>
</dbReference>
<evidence type="ECO:0000256" key="1">
    <source>
        <dbReference type="SAM" id="MobiDB-lite"/>
    </source>
</evidence>
<dbReference type="InParanoid" id="M4BDD6"/>
<sequence length="224" mass="24007">MPAVTAEKISDRSRSTIQHLLTCYVRRKQGIPSVPCKAAPCAMSPEPGPRDSAPPDIRSTGSPDSETLDSHDLDVTMADSTFTFGNTMHMDDLGGGDVTPPPCAASVPLPAQLAQAIEEEMKASSGNITEPEMGDYRLVTRPIDTCEDPGTQLAILSLMDLNRPQDPHDQTLRATRVREVPDSASAAVSAAAVPERTNRLAANTAVIRKWSTSAKFPPRCLLQC</sequence>
<reference evidence="2" key="2">
    <citation type="submission" date="2015-06" db="UniProtKB">
        <authorList>
            <consortium name="EnsemblProtists"/>
        </authorList>
    </citation>
    <scope>IDENTIFICATION</scope>
    <source>
        <strain evidence="2">Emoy2</strain>
    </source>
</reference>
<dbReference type="EnsemblProtists" id="HpaT804303">
    <property type="protein sequence ID" value="HpaP804303"/>
    <property type="gene ID" value="HpaG804303"/>
</dbReference>
<name>M4BDD6_HYAAE</name>
<organism evidence="2 3">
    <name type="scientific">Hyaloperonospora arabidopsidis (strain Emoy2)</name>
    <name type="common">Downy mildew agent</name>
    <name type="synonym">Peronospora arabidopsidis</name>
    <dbReference type="NCBI Taxonomy" id="559515"/>
    <lineage>
        <taxon>Eukaryota</taxon>
        <taxon>Sar</taxon>
        <taxon>Stramenopiles</taxon>
        <taxon>Oomycota</taxon>
        <taxon>Peronosporomycetes</taxon>
        <taxon>Peronosporales</taxon>
        <taxon>Peronosporaceae</taxon>
        <taxon>Hyaloperonospora</taxon>
    </lineage>
</organism>
<dbReference type="HOGENOM" id="CLU_085218_0_0_1"/>
<dbReference type="VEuPathDB" id="FungiDB:HpaG804303"/>
<evidence type="ECO:0000313" key="3">
    <source>
        <dbReference type="Proteomes" id="UP000011713"/>
    </source>
</evidence>
<feature type="region of interest" description="Disordered" evidence="1">
    <location>
        <begin position="41"/>
        <end position="70"/>
    </location>
</feature>
<evidence type="ECO:0000313" key="2">
    <source>
        <dbReference type="EnsemblProtists" id="HpaP804303"/>
    </source>
</evidence>
<protein>
    <submittedName>
        <fullName evidence="2">Uncharacterized protein</fullName>
    </submittedName>
</protein>
<keyword evidence="3" id="KW-1185">Reference proteome</keyword>
<reference evidence="3" key="1">
    <citation type="journal article" date="2010" name="Science">
        <title>Signatures of adaptation to obligate biotrophy in the Hyaloperonospora arabidopsidis genome.</title>
        <authorList>
            <person name="Baxter L."/>
            <person name="Tripathy S."/>
            <person name="Ishaque N."/>
            <person name="Boot N."/>
            <person name="Cabral A."/>
            <person name="Kemen E."/>
            <person name="Thines M."/>
            <person name="Ah-Fong A."/>
            <person name="Anderson R."/>
            <person name="Badejoko W."/>
            <person name="Bittner-Eddy P."/>
            <person name="Boore J.L."/>
            <person name="Chibucos M.C."/>
            <person name="Coates M."/>
            <person name="Dehal P."/>
            <person name="Delehaunty K."/>
            <person name="Dong S."/>
            <person name="Downton P."/>
            <person name="Dumas B."/>
            <person name="Fabro G."/>
            <person name="Fronick C."/>
            <person name="Fuerstenberg S.I."/>
            <person name="Fulton L."/>
            <person name="Gaulin E."/>
            <person name="Govers F."/>
            <person name="Hughes L."/>
            <person name="Humphray S."/>
            <person name="Jiang R.H."/>
            <person name="Judelson H."/>
            <person name="Kamoun S."/>
            <person name="Kyung K."/>
            <person name="Meijer H."/>
            <person name="Minx P."/>
            <person name="Morris P."/>
            <person name="Nelson J."/>
            <person name="Phuntumart V."/>
            <person name="Qutob D."/>
            <person name="Rehmany A."/>
            <person name="Rougon-Cardoso A."/>
            <person name="Ryden P."/>
            <person name="Torto-Alalibo T."/>
            <person name="Studholme D."/>
            <person name="Wang Y."/>
            <person name="Win J."/>
            <person name="Wood J."/>
            <person name="Clifton S.W."/>
            <person name="Rogers J."/>
            <person name="Van den Ackerveken G."/>
            <person name="Jones J.D."/>
            <person name="McDowell J.M."/>
            <person name="Beynon J."/>
            <person name="Tyler B.M."/>
        </authorList>
    </citation>
    <scope>NUCLEOTIDE SEQUENCE [LARGE SCALE GENOMIC DNA]</scope>
    <source>
        <strain evidence="3">Emoy2</strain>
    </source>
</reference>
<accession>M4BDD6</accession>
<dbReference type="AlphaFoldDB" id="M4BDD6"/>